<dbReference type="PANTHER" id="PTHR34874">
    <property type="entry name" value="PROTEIN YCHN"/>
    <property type="match status" value="1"/>
</dbReference>
<reference evidence="1 2" key="1">
    <citation type="journal article" date="2014" name="Genome Announc.">
        <title>Draft Genome Sequence of Streptomyces fradiae ATCC 19609, a Strain Highly Sensitive to Antibiotics.</title>
        <authorList>
            <person name="Bekker O.B."/>
            <person name="Klimina K.M."/>
            <person name="Vatlin A.A."/>
            <person name="Zakharevich N.V."/>
            <person name="Kasianov A.S."/>
            <person name="Danilenko V.N."/>
        </authorList>
    </citation>
    <scope>NUCLEOTIDE SEQUENCE [LARGE SCALE GENOMIC DNA]</scope>
    <source>
        <strain evidence="1 2">ATCC 19609</strain>
    </source>
</reference>
<dbReference type="SUPFAM" id="SSF75169">
    <property type="entry name" value="DsrEFH-like"/>
    <property type="match status" value="1"/>
</dbReference>
<proteinExistence type="predicted"/>
<organism evidence="1 2">
    <name type="scientific">Streptomyces xinghaiensis</name>
    <dbReference type="NCBI Taxonomy" id="1038928"/>
    <lineage>
        <taxon>Bacteria</taxon>
        <taxon>Bacillati</taxon>
        <taxon>Actinomycetota</taxon>
        <taxon>Actinomycetes</taxon>
        <taxon>Kitasatosporales</taxon>
        <taxon>Streptomycetaceae</taxon>
        <taxon>Streptomyces</taxon>
    </lineage>
</organism>
<dbReference type="AlphaFoldDB" id="A0A420V101"/>
<evidence type="ECO:0000313" key="2">
    <source>
        <dbReference type="Proteomes" id="UP000028058"/>
    </source>
</evidence>
<protein>
    <submittedName>
        <fullName evidence="1">Uncharacterized protein</fullName>
    </submittedName>
</protein>
<accession>A0A420V101</accession>
<dbReference type="Pfam" id="PF02635">
    <property type="entry name" value="DsrE"/>
    <property type="match status" value="1"/>
</dbReference>
<dbReference type="InterPro" id="IPR027396">
    <property type="entry name" value="DsrEFH-like"/>
</dbReference>
<dbReference type="EMBL" id="JNAD02000008">
    <property type="protein sequence ID" value="RKM94296.1"/>
    <property type="molecule type" value="Genomic_DNA"/>
</dbReference>
<dbReference type="InterPro" id="IPR003787">
    <property type="entry name" value="Sulphur_relay_DsrE/F-like"/>
</dbReference>
<evidence type="ECO:0000313" key="1">
    <source>
        <dbReference type="EMBL" id="RKM94296.1"/>
    </source>
</evidence>
<comment type="caution">
    <text evidence="1">The sequence shown here is derived from an EMBL/GenBank/DDBJ whole genome shotgun (WGS) entry which is preliminary data.</text>
</comment>
<dbReference type="GO" id="GO:0005829">
    <property type="term" value="C:cytosol"/>
    <property type="evidence" value="ECO:0007669"/>
    <property type="project" value="TreeGrafter"/>
</dbReference>
<dbReference type="PANTHER" id="PTHR34874:SF1">
    <property type="entry name" value="PROTEIN YCHN"/>
    <property type="match status" value="1"/>
</dbReference>
<dbReference type="Gene3D" id="3.40.1260.10">
    <property type="entry name" value="DsrEFH-like"/>
    <property type="match status" value="1"/>
</dbReference>
<dbReference type="OrthoDB" id="9812053at2"/>
<name>A0A420V101_9ACTN</name>
<gene>
    <name evidence="1" type="ORF">SFRA_017490</name>
</gene>
<dbReference type="Proteomes" id="UP000028058">
    <property type="component" value="Unassembled WGS sequence"/>
</dbReference>
<keyword evidence="2" id="KW-1185">Reference proteome</keyword>
<sequence length="118" mass="13025">MSRKILFILNDPPYGTERSYNGLRLAGALAKRPETEIRVFLMGDAVGCAIAGQQVPNGYYHLDRMVESCLRHGAEVGCCGTCMDARGLGEDLLTGEARRSTLEELADWTLWADQVITF</sequence>
<dbReference type="RefSeq" id="WP_043470888.1">
    <property type="nucleotide sequence ID" value="NZ_CP134822.1"/>
</dbReference>